<feature type="domain" description="Peripheral subunit-binding (PSBD)" evidence="9">
    <location>
        <begin position="167"/>
        <end position="204"/>
    </location>
</feature>
<dbReference type="PROSITE" id="PS51826">
    <property type="entry name" value="PSBD"/>
    <property type="match status" value="2"/>
</dbReference>
<dbReference type="InterPro" id="IPR000089">
    <property type="entry name" value="Biotin_lipoyl"/>
</dbReference>
<dbReference type="Pfam" id="PF02817">
    <property type="entry name" value="E3_binding"/>
    <property type="match status" value="2"/>
</dbReference>
<evidence type="ECO:0000256" key="7">
    <source>
        <dbReference type="SAM" id="MobiDB-lite"/>
    </source>
</evidence>
<feature type="region of interest" description="Disordered" evidence="7">
    <location>
        <begin position="83"/>
        <end position="113"/>
    </location>
</feature>
<accession>A0ABX6C5B3</accession>
<feature type="region of interest" description="Disordered" evidence="7">
    <location>
        <begin position="200"/>
        <end position="233"/>
    </location>
</feature>
<dbReference type="InterPro" id="IPR036625">
    <property type="entry name" value="E3-bd_dom_sf"/>
</dbReference>
<evidence type="ECO:0000256" key="6">
    <source>
        <dbReference type="RuleBase" id="RU003423"/>
    </source>
</evidence>
<dbReference type="Pfam" id="PF00364">
    <property type="entry name" value="Biotin_lipoyl"/>
    <property type="match status" value="1"/>
</dbReference>
<gene>
    <name evidence="10" type="ORF">Tbon_07710</name>
</gene>
<dbReference type="InterPro" id="IPR001078">
    <property type="entry name" value="2-oxoacid_DH_actylTfrase"/>
</dbReference>
<feature type="compositionally biased region" description="Pro residues" evidence="7">
    <location>
        <begin position="155"/>
        <end position="169"/>
    </location>
</feature>
<dbReference type="EC" id="2.3.1.-" evidence="6"/>
<dbReference type="InterPro" id="IPR004167">
    <property type="entry name" value="PSBD"/>
</dbReference>
<dbReference type="SUPFAM" id="SSF47005">
    <property type="entry name" value="Peripheral subunit-binding domain of 2-oxo acid dehydrogenase complex"/>
    <property type="match status" value="2"/>
</dbReference>
<evidence type="ECO:0000256" key="2">
    <source>
        <dbReference type="ARBA" id="ARBA00007317"/>
    </source>
</evidence>
<dbReference type="SUPFAM" id="SSF52777">
    <property type="entry name" value="CoA-dependent acyltransferases"/>
    <property type="match status" value="1"/>
</dbReference>
<feature type="region of interest" description="Disordered" evidence="7">
    <location>
        <begin position="142"/>
        <end position="171"/>
    </location>
</feature>
<evidence type="ECO:0000256" key="5">
    <source>
        <dbReference type="ARBA" id="ARBA00023315"/>
    </source>
</evidence>
<evidence type="ECO:0000259" key="9">
    <source>
        <dbReference type="PROSITE" id="PS51826"/>
    </source>
</evidence>
<keyword evidence="3 6" id="KW-0808">Transferase</keyword>
<reference evidence="10 11" key="2">
    <citation type="submission" date="2019-10" db="EMBL/GenBank/DDBJ databases">
        <title>Thermopilla bonchosmolovskayae gen. nov., sp. nov., a moderately thermophilic Chloroflexi bacterium from a Chukotka hot spring (Arctic, Russia), representing a novel classis Thermopillaia, which include previously uncultivated lineage OLB14.</title>
        <authorList>
            <person name="Kochetkova T.V."/>
            <person name="Zayulina K.S."/>
            <person name="Zhigarkov V.S."/>
            <person name="Minaev N.V."/>
            <person name="Novikov A."/>
            <person name="Toshchakov S.V."/>
            <person name="Elcheninov A.G."/>
            <person name="Kublanov I.V."/>
        </authorList>
    </citation>
    <scope>NUCLEOTIDE SEQUENCE [LARGE SCALE GENOMIC DNA]</scope>
    <source>
        <strain evidence="10 11">3753O</strain>
    </source>
</reference>
<dbReference type="Proteomes" id="UP000326331">
    <property type="component" value="Chromosome"/>
</dbReference>
<sequence>MPTDVLIPKLGMTMTEGTVAEWLVPDGAPVRAGDIVYRLETEKIEFQVEAESDGILRHAVPAGTTLPPGSVVGYILAPGEAPPAGAPAAAAPQGAPGAPPPPPEAGRVPASPAARRLAAELGVALETVLGTGPGGRITEEDVRRAHAAAARPAAPAAPPPLPAEPPPATPVARALGRELGIDLAAVRGTGPGGRITKEDVEAAAAARPAASPPSAPPVPAPAAAGAAPGQRIPLRGMRKTIAERMHRSLQEMAQLTLGMRVRMDDALRLREQLIAEWQPEGIRPSITDLVIRAVARALRQHPALNARVEPDAIVLEPEVHIGMAVALDAGLVVPVIRNADTLHLRDLARETARLAEAARAGTLGLDDYAGQTFSVTSLGMAGVEFFTPIINPPNVAILGVGQVVDDIRWDGDRPLRARTLTLSLTIDHRAVDGAPGAAFLGTVRDLLEAPYRLLLP</sequence>
<keyword evidence="4 6" id="KW-0450">Lipoyl</keyword>
<dbReference type="InterPro" id="IPR023213">
    <property type="entry name" value="CAT-like_dom_sf"/>
</dbReference>
<evidence type="ECO:0000256" key="1">
    <source>
        <dbReference type="ARBA" id="ARBA00001938"/>
    </source>
</evidence>
<dbReference type="Pfam" id="PF00198">
    <property type="entry name" value="2-oxoacid_dh"/>
    <property type="match status" value="1"/>
</dbReference>
<evidence type="ECO:0000256" key="4">
    <source>
        <dbReference type="ARBA" id="ARBA00022823"/>
    </source>
</evidence>
<feature type="domain" description="Lipoyl-binding" evidence="8">
    <location>
        <begin position="2"/>
        <end position="76"/>
    </location>
</feature>
<reference evidence="10 11" key="1">
    <citation type="submission" date="2019-08" db="EMBL/GenBank/DDBJ databases">
        <authorList>
            <person name="Toschakov S.V."/>
        </authorList>
    </citation>
    <scope>NUCLEOTIDE SEQUENCE [LARGE SCALE GENOMIC DNA]</scope>
    <source>
        <strain evidence="10 11">3753O</strain>
    </source>
</reference>
<keyword evidence="11" id="KW-1185">Reference proteome</keyword>
<keyword evidence="5 6" id="KW-0012">Acyltransferase</keyword>
<dbReference type="PANTHER" id="PTHR43178:SF5">
    <property type="entry name" value="LIPOAMIDE ACYLTRANSFERASE COMPONENT OF BRANCHED-CHAIN ALPHA-KETO ACID DEHYDROGENASE COMPLEX, MITOCHONDRIAL"/>
    <property type="match status" value="1"/>
</dbReference>
<name>A0ABX6C5B3_9CHLR</name>
<dbReference type="PANTHER" id="PTHR43178">
    <property type="entry name" value="DIHYDROLIPOAMIDE ACETYLTRANSFERASE COMPONENT OF PYRUVATE DEHYDROGENASE COMPLEX"/>
    <property type="match status" value="1"/>
</dbReference>
<feature type="compositionally biased region" description="Low complexity" evidence="7">
    <location>
        <begin position="86"/>
        <end position="96"/>
    </location>
</feature>
<evidence type="ECO:0000313" key="11">
    <source>
        <dbReference type="Proteomes" id="UP000326331"/>
    </source>
</evidence>
<proteinExistence type="inferred from homology"/>
<dbReference type="PROSITE" id="PS50968">
    <property type="entry name" value="BIOTINYL_LIPOYL"/>
    <property type="match status" value="1"/>
</dbReference>
<dbReference type="RefSeq" id="WP_158067102.1">
    <property type="nucleotide sequence ID" value="NZ_CP042829.1"/>
</dbReference>
<dbReference type="Gene3D" id="2.40.50.100">
    <property type="match status" value="1"/>
</dbReference>
<evidence type="ECO:0000256" key="3">
    <source>
        <dbReference type="ARBA" id="ARBA00022679"/>
    </source>
</evidence>
<feature type="compositionally biased region" description="Pro residues" evidence="7">
    <location>
        <begin position="210"/>
        <end position="220"/>
    </location>
</feature>
<dbReference type="InterPro" id="IPR011053">
    <property type="entry name" value="Single_hybrid_motif"/>
</dbReference>
<dbReference type="Gene3D" id="4.10.320.10">
    <property type="entry name" value="E3-binding domain"/>
    <property type="match status" value="2"/>
</dbReference>
<protein>
    <recommendedName>
        <fullName evidence="6">Dihydrolipoamide acetyltransferase component of pyruvate dehydrogenase complex</fullName>
        <ecNumber evidence="6">2.3.1.-</ecNumber>
    </recommendedName>
</protein>
<dbReference type="Gene3D" id="3.30.559.10">
    <property type="entry name" value="Chloramphenicol acetyltransferase-like domain"/>
    <property type="match status" value="1"/>
</dbReference>
<feature type="domain" description="Peripheral subunit-binding (PSBD)" evidence="9">
    <location>
        <begin position="109"/>
        <end position="146"/>
    </location>
</feature>
<dbReference type="SUPFAM" id="SSF51230">
    <property type="entry name" value="Single hybrid motif"/>
    <property type="match status" value="1"/>
</dbReference>
<comment type="cofactor">
    <cofactor evidence="1 6">
        <name>(R)-lipoate</name>
        <dbReference type="ChEBI" id="CHEBI:83088"/>
    </cofactor>
</comment>
<dbReference type="InterPro" id="IPR050743">
    <property type="entry name" value="2-oxoacid_DH_E2_comp"/>
</dbReference>
<comment type="similarity">
    <text evidence="2 6">Belongs to the 2-oxoacid dehydrogenase family.</text>
</comment>
<evidence type="ECO:0000259" key="8">
    <source>
        <dbReference type="PROSITE" id="PS50968"/>
    </source>
</evidence>
<dbReference type="EMBL" id="CP042829">
    <property type="protein sequence ID" value="QFG03184.1"/>
    <property type="molecule type" value="Genomic_DNA"/>
</dbReference>
<evidence type="ECO:0000313" key="10">
    <source>
        <dbReference type="EMBL" id="QFG03184.1"/>
    </source>
</evidence>
<organism evidence="10 11">
    <name type="scientific">Tepidiforma bonchosmolovskayae</name>
    <dbReference type="NCBI Taxonomy" id="2601677"/>
    <lineage>
        <taxon>Bacteria</taxon>
        <taxon>Bacillati</taxon>
        <taxon>Chloroflexota</taxon>
        <taxon>Tepidiformia</taxon>
        <taxon>Tepidiformales</taxon>
        <taxon>Tepidiformaceae</taxon>
        <taxon>Tepidiforma</taxon>
    </lineage>
</organism>
<dbReference type="CDD" id="cd06849">
    <property type="entry name" value="lipoyl_domain"/>
    <property type="match status" value="1"/>
</dbReference>